<organism evidence="17 18">
    <name type="scientific">Cichlidogyrus casuarinus</name>
    <dbReference type="NCBI Taxonomy" id="1844966"/>
    <lineage>
        <taxon>Eukaryota</taxon>
        <taxon>Metazoa</taxon>
        <taxon>Spiralia</taxon>
        <taxon>Lophotrochozoa</taxon>
        <taxon>Platyhelminthes</taxon>
        <taxon>Monogenea</taxon>
        <taxon>Monopisthocotylea</taxon>
        <taxon>Dactylogyridea</taxon>
        <taxon>Ancyrocephalidae</taxon>
        <taxon>Cichlidogyrus</taxon>
    </lineage>
</organism>
<dbReference type="Proteomes" id="UP001626550">
    <property type="component" value="Unassembled WGS sequence"/>
</dbReference>
<evidence type="ECO:0000259" key="16">
    <source>
        <dbReference type="Pfam" id="PF05347"/>
    </source>
</evidence>
<dbReference type="Pfam" id="PF05347">
    <property type="entry name" value="Complex1_LYR"/>
    <property type="match status" value="1"/>
</dbReference>
<evidence type="ECO:0000313" key="17">
    <source>
        <dbReference type="EMBL" id="KAL3318568.1"/>
    </source>
</evidence>
<evidence type="ECO:0000256" key="8">
    <source>
        <dbReference type="ARBA" id="ARBA00022660"/>
    </source>
</evidence>
<dbReference type="GO" id="GO:0005743">
    <property type="term" value="C:mitochondrial inner membrane"/>
    <property type="evidence" value="ECO:0007669"/>
    <property type="project" value="UniProtKB-SubCell"/>
</dbReference>
<comment type="subcellular location">
    <subcellularLocation>
        <location evidence="2">Mitochondrion inner membrane</location>
        <topology evidence="2">Peripheral membrane protein</topology>
        <orientation evidence="2">Matrix side</orientation>
    </subcellularLocation>
</comment>
<keyword evidence="10" id="KW-0249">Electron transport</keyword>
<accession>A0ABD2QGP1</accession>
<feature type="domain" description="Complex 1 LYR protein" evidence="16">
    <location>
        <begin position="20"/>
        <end position="77"/>
    </location>
</feature>
<comment type="subunit">
    <text evidence="4">Mammalian complex I is composed of 45 different subunits.</text>
</comment>
<dbReference type="PANTHER" id="PTHR12868">
    <property type="entry name" value="NADH-UBIQUINONE OXIDOREDUCTASE B22 SUBUNIT"/>
    <property type="match status" value="1"/>
</dbReference>
<dbReference type="InterPro" id="IPR033034">
    <property type="entry name" value="NDUFB9"/>
</dbReference>
<dbReference type="EMBL" id="JBJKFK010000229">
    <property type="protein sequence ID" value="KAL3318568.1"/>
    <property type="molecule type" value="Genomic_DNA"/>
</dbReference>
<evidence type="ECO:0000256" key="14">
    <source>
        <dbReference type="ARBA" id="ARBA00030192"/>
    </source>
</evidence>
<evidence type="ECO:0000313" key="18">
    <source>
        <dbReference type="Proteomes" id="UP001626550"/>
    </source>
</evidence>
<evidence type="ECO:0000256" key="4">
    <source>
        <dbReference type="ARBA" id="ARBA00011790"/>
    </source>
</evidence>
<evidence type="ECO:0000256" key="1">
    <source>
        <dbReference type="ARBA" id="ARBA00002920"/>
    </source>
</evidence>
<evidence type="ECO:0000256" key="9">
    <source>
        <dbReference type="ARBA" id="ARBA00022792"/>
    </source>
</evidence>
<comment type="function">
    <text evidence="1">Accessory subunit of the mitochondrial membrane respiratory chain NADH dehydrogenase (Complex I), that is believed to be not involved in catalysis. Complex I functions in the transfer of electrons from NADH to the respiratory chain. The immediate electron acceptor for the enzyme is believed to be ubiquinone.</text>
</comment>
<comment type="similarity">
    <text evidence="3">Belongs to the complex I LYR family.</text>
</comment>
<evidence type="ECO:0000256" key="3">
    <source>
        <dbReference type="ARBA" id="ARBA00009508"/>
    </source>
</evidence>
<keyword evidence="8" id="KW-0679">Respiratory chain</keyword>
<keyword evidence="9" id="KW-0999">Mitochondrion inner membrane</keyword>
<evidence type="ECO:0000256" key="2">
    <source>
        <dbReference type="ARBA" id="ARBA00004443"/>
    </source>
</evidence>
<keyword evidence="11" id="KW-0007">Acetylation</keyword>
<protein>
    <recommendedName>
        <fullName evidence="5">NADH dehydrogenase [ubiquinone] 1 beta subcomplex subunit 9</fullName>
    </recommendedName>
    <alternativeName>
        <fullName evidence="14">Complex I-B22</fullName>
    </alternativeName>
    <alternativeName>
        <fullName evidence="15">NADH-ubiquinone oxidoreductase B22 subunit</fullName>
    </alternativeName>
</protein>
<evidence type="ECO:0000256" key="5">
    <source>
        <dbReference type="ARBA" id="ARBA00018684"/>
    </source>
</evidence>
<keyword evidence="12" id="KW-0496">Mitochondrion</keyword>
<keyword evidence="6" id="KW-0813">Transport</keyword>
<keyword evidence="18" id="KW-1185">Reference proteome</keyword>
<keyword evidence="13" id="KW-0472">Membrane</keyword>
<evidence type="ECO:0000256" key="6">
    <source>
        <dbReference type="ARBA" id="ARBA00022448"/>
    </source>
</evidence>
<evidence type="ECO:0000256" key="11">
    <source>
        <dbReference type="ARBA" id="ARBA00022990"/>
    </source>
</evidence>
<gene>
    <name evidence="17" type="primary">NDUFB9</name>
    <name evidence="17" type="ORF">Ciccas_002771</name>
</gene>
<proteinExistence type="inferred from homology"/>
<keyword evidence="7" id="KW-0597">Phosphoprotein</keyword>
<name>A0ABD2QGP1_9PLAT</name>
<comment type="caution">
    <text evidence="17">The sequence shown here is derived from an EMBL/GenBank/DDBJ whole genome shotgun (WGS) entry which is preliminary data.</text>
</comment>
<evidence type="ECO:0000256" key="7">
    <source>
        <dbReference type="ARBA" id="ARBA00022553"/>
    </source>
</evidence>
<reference evidence="17 18" key="1">
    <citation type="submission" date="2024-11" db="EMBL/GenBank/DDBJ databases">
        <title>Adaptive evolution of stress response genes in parasites aligns with host niche diversity.</title>
        <authorList>
            <person name="Hahn C."/>
            <person name="Resl P."/>
        </authorList>
    </citation>
    <scope>NUCLEOTIDE SEQUENCE [LARGE SCALE GENOMIC DNA]</scope>
    <source>
        <strain evidence="17">EGGRZ-B1_66</strain>
        <tissue evidence="17">Body</tissue>
    </source>
</reference>
<evidence type="ECO:0000256" key="13">
    <source>
        <dbReference type="ARBA" id="ARBA00023136"/>
    </source>
</evidence>
<sequence>MSSLPKLPQHLRTKLIPHAQRVCQLYKLCLYDLKMKCNGVLDYRYKAVLMRQRFEQNRNIMDEVKAKKVLEEAWREYEAKKSPYNFHYPTSPGGACYERITPQLDFRVDMWHPTQKALYPDYFARREQRKKEFRERWAKKYGYASAEAAEEALSQPH</sequence>
<dbReference type="PANTHER" id="PTHR12868:SF0">
    <property type="entry name" value="NADH DEHYDROGENASE [UBIQUINONE] 1 BETA SUBCOMPLEX SUBUNIT 9"/>
    <property type="match status" value="1"/>
</dbReference>
<evidence type="ECO:0000256" key="12">
    <source>
        <dbReference type="ARBA" id="ARBA00023128"/>
    </source>
</evidence>
<evidence type="ECO:0000256" key="10">
    <source>
        <dbReference type="ARBA" id="ARBA00022982"/>
    </source>
</evidence>
<dbReference type="CDD" id="cd20263">
    <property type="entry name" value="Complex1_LYR_NDUFB9_LYRM3"/>
    <property type="match status" value="1"/>
</dbReference>
<evidence type="ECO:0000256" key="15">
    <source>
        <dbReference type="ARBA" id="ARBA00032528"/>
    </source>
</evidence>
<dbReference type="InterPro" id="IPR008011">
    <property type="entry name" value="Complex1_LYR_dom"/>
</dbReference>
<dbReference type="InterPro" id="IPR045292">
    <property type="entry name" value="Complex1_LYR_NDUFB9_LYRM3"/>
</dbReference>
<dbReference type="AlphaFoldDB" id="A0ABD2QGP1"/>